<proteinExistence type="predicted"/>
<dbReference type="KEGG" id="nzo:SAMEA4504057_0355"/>
<gene>
    <name evidence="1" type="ORF">SAMEA4504057_00355</name>
</gene>
<accession>A0AB38DNC3</accession>
<evidence type="ECO:0000313" key="1">
    <source>
        <dbReference type="EMBL" id="SNU78872.1"/>
    </source>
</evidence>
<dbReference type="EMBL" id="LT906434">
    <property type="protein sequence ID" value="SNU78872.1"/>
    <property type="molecule type" value="Genomic_DNA"/>
</dbReference>
<name>A0AB38DNC3_9NEIS</name>
<dbReference type="Proteomes" id="UP000215033">
    <property type="component" value="Chromosome 1"/>
</dbReference>
<evidence type="ECO:0000313" key="2">
    <source>
        <dbReference type="Proteomes" id="UP000215033"/>
    </source>
</evidence>
<organism evidence="1 2">
    <name type="scientific">Neisseria zoodegmatis</name>
    <dbReference type="NCBI Taxonomy" id="326523"/>
    <lineage>
        <taxon>Bacteria</taxon>
        <taxon>Pseudomonadati</taxon>
        <taxon>Pseudomonadota</taxon>
        <taxon>Betaproteobacteria</taxon>
        <taxon>Neisseriales</taxon>
        <taxon>Neisseriaceae</taxon>
        <taxon>Neisseria</taxon>
    </lineage>
</organism>
<protein>
    <submittedName>
        <fullName evidence="1">Uncharacterized protein</fullName>
    </submittedName>
</protein>
<sequence>MLVTSVKEWNHSRLLYSRYDLLSGYGHHSHNAPAGFRRPPASCLRFKRLPQHCRPSAVTFLTLS</sequence>
<dbReference type="AlphaFoldDB" id="A0AB38DNC3"/>
<reference evidence="1 2" key="1">
    <citation type="submission" date="2017-06" db="EMBL/GenBank/DDBJ databases">
        <authorList>
            <consortium name="Pathogen Informatics"/>
        </authorList>
    </citation>
    <scope>NUCLEOTIDE SEQUENCE [LARGE SCALE GENOMIC DNA]</scope>
    <source>
        <strain evidence="1 2">NCTC12230</strain>
    </source>
</reference>